<dbReference type="InterPro" id="IPR005225">
    <property type="entry name" value="Small_GTP-bd"/>
</dbReference>
<dbReference type="SUPFAM" id="SSF52540">
    <property type="entry name" value="P-loop containing nucleoside triphosphate hydrolases"/>
    <property type="match status" value="1"/>
</dbReference>
<reference evidence="13 14" key="1">
    <citation type="submission" date="2019-07" db="EMBL/GenBank/DDBJ databases">
        <title>Genome assembly of two rare yeast pathogens: Diutina rugosa and Trichomonascus ciferrii.</title>
        <authorList>
            <person name="Mixao V."/>
            <person name="Saus E."/>
            <person name="Hansen A."/>
            <person name="Lass-Flor C."/>
            <person name="Gabaldon T."/>
        </authorList>
    </citation>
    <scope>NUCLEOTIDE SEQUENCE [LARGE SCALE GENOMIC DNA]</scope>
    <source>
        <strain evidence="13 14">CBS 613</strain>
    </source>
</reference>
<dbReference type="GO" id="GO:0046872">
    <property type="term" value="F:metal ion binding"/>
    <property type="evidence" value="ECO:0007669"/>
    <property type="project" value="UniProtKB-KW"/>
</dbReference>
<dbReference type="Pfam" id="PF00071">
    <property type="entry name" value="Ras"/>
    <property type="match status" value="1"/>
</dbReference>
<dbReference type="SMART" id="SM00175">
    <property type="entry name" value="RAB"/>
    <property type="match status" value="1"/>
</dbReference>
<keyword evidence="7" id="KW-0472">Membrane</keyword>
<evidence type="ECO:0000256" key="5">
    <source>
        <dbReference type="ARBA" id="ARBA00022842"/>
    </source>
</evidence>
<dbReference type="NCBIfam" id="TIGR00231">
    <property type="entry name" value="small_GTP"/>
    <property type="match status" value="1"/>
</dbReference>
<dbReference type="PANTHER" id="PTHR24070">
    <property type="entry name" value="RAS, DI-RAS, AND RHEB FAMILY MEMBERS OF SMALL GTPASE SUPERFAMILY"/>
    <property type="match status" value="1"/>
</dbReference>
<keyword evidence="8" id="KW-0449">Lipoprotein</keyword>
<dbReference type="PROSITE" id="PS51420">
    <property type="entry name" value="RHO"/>
    <property type="match status" value="1"/>
</dbReference>
<keyword evidence="2" id="KW-0479">Metal-binding</keyword>
<dbReference type="GO" id="GO:0012505">
    <property type="term" value="C:endomembrane system"/>
    <property type="evidence" value="ECO:0007669"/>
    <property type="project" value="UniProtKB-SubCell"/>
</dbReference>
<dbReference type="PROSITE" id="PS51421">
    <property type="entry name" value="RAS"/>
    <property type="match status" value="1"/>
</dbReference>
<dbReference type="Proteomes" id="UP000449547">
    <property type="component" value="Unassembled WGS sequence"/>
</dbReference>
<keyword evidence="6" id="KW-0342">GTP-binding</keyword>
<dbReference type="SMART" id="SM00173">
    <property type="entry name" value="RAS"/>
    <property type="match status" value="1"/>
</dbReference>
<evidence type="ECO:0000256" key="3">
    <source>
        <dbReference type="ARBA" id="ARBA00022741"/>
    </source>
</evidence>
<comment type="subcellular location">
    <subcellularLocation>
        <location evidence="11">Endomembrane system</location>
        <topology evidence="11">Lipid-anchor</topology>
        <orientation evidence="11">Cytoplasmic side</orientation>
    </subcellularLocation>
</comment>
<comment type="caution">
    <text evidence="13">The sequence shown here is derived from an EMBL/GenBank/DDBJ whole genome shotgun (WGS) entry which is preliminary data.</text>
</comment>
<dbReference type="OMA" id="SARHNEN"/>
<evidence type="ECO:0000256" key="8">
    <source>
        <dbReference type="ARBA" id="ARBA00023288"/>
    </source>
</evidence>
<evidence type="ECO:0000256" key="1">
    <source>
        <dbReference type="ARBA" id="ARBA00022481"/>
    </source>
</evidence>
<dbReference type="GO" id="GO:0005525">
    <property type="term" value="F:GTP binding"/>
    <property type="evidence" value="ECO:0007669"/>
    <property type="project" value="UniProtKB-KW"/>
</dbReference>
<dbReference type="OrthoDB" id="5976022at2759"/>
<dbReference type="PROSITE" id="PS51419">
    <property type="entry name" value="RAB"/>
    <property type="match status" value="1"/>
</dbReference>
<keyword evidence="4" id="KW-0378">Hydrolase</keyword>
<dbReference type="InterPro" id="IPR027417">
    <property type="entry name" value="P-loop_NTPase"/>
</dbReference>
<dbReference type="InterPro" id="IPR001806">
    <property type="entry name" value="Small_GTPase"/>
</dbReference>
<evidence type="ECO:0000256" key="11">
    <source>
        <dbReference type="ARBA" id="ARBA00046278"/>
    </source>
</evidence>
<dbReference type="AlphaFoldDB" id="A0A642UNU0"/>
<evidence type="ECO:0000256" key="10">
    <source>
        <dbReference type="ARBA" id="ARBA00037969"/>
    </source>
</evidence>
<evidence type="ECO:0000256" key="12">
    <source>
        <dbReference type="ARBA" id="ARBA00049117"/>
    </source>
</evidence>
<proteinExistence type="inferred from homology"/>
<comment type="similarity">
    <text evidence="10">Belongs to the small GTPase superfamily. Rheb family.</text>
</comment>
<dbReference type="GO" id="GO:0016020">
    <property type="term" value="C:membrane"/>
    <property type="evidence" value="ECO:0007669"/>
    <property type="project" value="InterPro"/>
</dbReference>
<dbReference type="EMBL" id="SWFT01000090">
    <property type="protein sequence ID" value="KAA8902453.1"/>
    <property type="molecule type" value="Genomic_DNA"/>
</dbReference>
<evidence type="ECO:0000256" key="7">
    <source>
        <dbReference type="ARBA" id="ARBA00023136"/>
    </source>
</evidence>
<evidence type="ECO:0000256" key="9">
    <source>
        <dbReference type="ARBA" id="ARBA00023289"/>
    </source>
</evidence>
<dbReference type="InterPro" id="IPR020849">
    <property type="entry name" value="Small_GTPase_Ras-type"/>
</dbReference>
<dbReference type="SMART" id="SM00174">
    <property type="entry name" value="RHO"/>
    <property type="match status" value="1"/>
</dbReference>
<keyword evidence="3" id="KW-0547">Nucleotide-binding</keyword>
<dbReference type="RefSeq" id="XP_034012438.1">
    <property type="nucleotide sequence ID" value="XM_034155610.1"/>
</dbReference>
<organism evidence="13 14">
    <name type="scientific">Diutina rugosa</name>
    <name type="common">Yeast</name>
    <name type="synonym">Candida rugosa</name>
    <dbReference type="NCBI Taxonomy" id="5481"/>
    <lineage>
        <taxon>Eukaryota</taxon>
        <taxon>Fungi</taxon>
        <taxon>Dikarya</taxon>
        <taxon>Ascomycota</taxon>
        <taxon>Saccharomycotina</taxon>
        <taxon>Pichiomycetes</taxon>
        <taxon>Debaryomycetaceae</taxon>
        <taxon>Diutina</taxon>
    </lineage>
</organism>
<evidence type="ECO:0000313" key="13">
    <source>
        <dbReference type="EMBL" id="KAA8902453.1"/>
    </source>
</evidence>
<keyword evidence="5" id="KW-0460">Magnesium</keyword>
<sequence>MKSRKVAIVGARSVGKSSMSVKYVEDQFVEDYYPTISAHYTKTLTFRGAPFELEIVDTAGQDEFSMVEESQLIGIHGYMLVYSVTSRQSFELIELIRDKILNAVGTEDPSGVPMVVVGNKCDLSMQRVVSTSEGAALARALHCPFVETSVKDNLRIAEAFEAVLAGIEGAADTPSKCVIV</sequence>
<dbReference type="GeneID" id="54781558"/>
<dbReference type="Gene3D" id="3.40.50.300">
    <property type="entry name" value="P-loop containing nucleotide triphosphate hydrolases"/>
    <property type="match status" value="1"/>
</dbReference>
<keyword evidence="14" id="KW-1185">Reference proteome</keyword>
<dbReference type="GO" id="GO:0003924">
    <property type="term" value="F:GTPase activity"/>
    <property type="evidence" value="ECO:0007669"/>
    <property type="project" value="InterPro"/>
</dbReference>
<keyword evidence="1" id="KW-0488">Methylation</keyword>
<keyword evidence="9" id="KW-0636">Prenylation</keyword>
<name>A0A642UNU0_DIURU</name>
<protein>
    <submittedName>
        <fullName evidence="13">Uncharacterized protein</fullName>
    </submittedName>
</protein>
<gene>
    <name evidence="13" type="ORF">DIURU_002907</name>
</gene>
<evidence type="ECO:0000256" key="2">
    <source>
        <dbReference type="ARBA" id="ARBA00022723"/>
    </source>
</evidence>
<comment type="catalytic activity">
    <reaction evidence="12">
        <text>GTP + H2O = GDP + phosphate + H(+)</text>
        <dbReference type="Rhea" id="RHEA:19669"/>
        <dbReference type="ChEBI" id="CHEBI:15377"/>
        <dbReference type="ChEBI" id="CHEBI:15378"/>
        <dbReference type="ChEBI" id="CHEBI:37565"/>
        <dbReference type="ChEBI" id="CHEBI:43474"/>
        <dbReference type="ChEBI" id="CHEBI:58189"/>
    </reaction>
    <physiologicalReaction direction="left-to-right" evidence="12">
        <dbReference type="Rhea" id="RHEA:19670"/>
    </physiologicalReaction>
</comment>
<dbReference type="GO" id="GO:0007165">
    <property type="term" value="P:signal transduction"/>
    <property type="evidence" value="ECO:0007669"/>
    <property type="project" value="InterPro"/>
</dbReference>
<dbReference type="VEuPathDB" id="FungiDB:DIURU_002907"/>
<evidence type="ECO:0000256" key="6">
    <source>
        <dbReference type="ARBA" id="ARBA00023134"/>
    </source>
</evidence>
<evidence type="ECO:0000256" key="4">
    <source>
        <dbReference type="ARBA" id="ARBA00022801"/>
    </source>
</evidence>
<dbReference type="PRINTS" id="PR00449">
    <property type="entry name" value="RASTRNSFRMNG"/>
</dbReference>
<dbReference type="FunFam" id="3.40.50.300:FF:000273">
    <property type="entry name" value="GTP-binding protein Rheb homolog"/>
    <property type="match status" value="1"/>
</dbReference>
<evidence type="ECO:0000313" key="14">
    <source>
        <dbReference type="Proteomes" id="UP000449547"/>
    </source>
</evidence>
<accession>A0A642UNU0</accession>